<dbReference type="EMBL" id="BAABRU010000009">
    <property type="protein sequence ID" value="GAA5528929.1"/>
    <property type="molecule type" value="Genomic_DNA"/>
</dbReference>
<keyword evidence="3" id="KW-1185">Reference proteome</keyword>
<dbReference type="Proteomes" id="UP001428290">
    <property type="component" value="Unassembled WGS sequence"/>
</dbReference>
<feature type="transmembrane region" description="Helical" evidence="1">
    <location>
        <begin position="196"/>
        <end position="215"/>
    </location>
</feature>
<dbReference type="Pfam" id="PF11028">
    <property type="entry name" value="TMEM260-like"/>
    <property type="match status" value="1"/>
</dbReference>
<feature type="transmembrane region" description="Helical" evidence="1">
    <location>
        <begin position="157"/>
        <end position="184"/>
    </location>
</feature>
<feature type="transmembrane region" description="Helical" evidence="1">
    <location>
        <begin position="313"/>
        <end position="332"/>
    </location>
</feature>
<dbReference type="RefSeq" id="WP_345722548.1">
    <property type="nucleotide sequence ID" value="NZ_BAABRU010000009.1"/>
</dbReference>
<evidence type="ECO:0000313" key="3">
    <source>
        <dbReference type="Proteomes" id="UP001428290"/>
    </source>
</evidence>
<comment type="caution">
    <text evidence="2">The sequence shown here is derived from an EMBL/GenBank/DDBJ whole genome shotgun (WGS) entry which is preliminary data.</text>
</comment>
<dbReference type="PANTHER" id="PTHR16214:SF3">
    <property type="entry name" value="TRANSMEMBRANE PROTEIN 260"/>
    <property type="match status" value="1"/>
</dbReference>
<evidence type="ECO:0008006" key="4">
    <source>
        <dbReference type="Google" id="ProtNLM"/>
    </source>
</evidence>
<keyword evidence="1" id="KW-1133">Transmembrane helix</keyword>
<evidence type="ECO:0000256" key="1">
    <source>
        <dbReference type="SAM" id="Phobius"/>
    </source>
</evidence>
<proteinExistence type="predicted"/>
<feature type="transmembrane region" description="Helical" evidence="1">
    <location>
        <begin position="81"/>
        <end position="100"/>
    </location>
</feature>
<feature type="transmembrane region" description="Helical" evidence="1">
    <location>
        <begin position="285"/>
        <end position="307"/>
    </location>
</feature>
<keyword evidence="1" id="KW-0812">Transmembrane</keyword>
<reference evidence="2 3" key="1">
    <citation type="submission" date="2024-02" db="EMBL/GenBank/DDBJ databases">
        <title>Herpetosiphon gulosus NBRC 112829.</title>
        <authorList>
            <person name="Ichikawa N."/>
            <person name="Katano-Makiyama Y."/>
            <person name="Hidaka K."/>
        </authorList>
    </citation>
    <scope>NUCLEOTIDE SEQUENCE [LARGE SCALE GENOMIC DNA]</scope>
    <source>
        <strain evidence="2 3">NBRC 112829</strain>
    </source>
</reference>
<dbReference type="InterPro" id="IPR052724">
    <property type="entry name" value="GT117_domain-containing"/>
</dbReference>
<accession>A0ABP9X0I4</accession>
<protein>
    <recommendedName>
        <fullName evidence="4">DUF2723 domain-containing protein</fullName>
    </recommendedName>
</protein>
<feature type="transmembrane region" description="Helical" evidence="1">
    <location>
        <begin position="260"/>
        <end position="278"/>
    </location>
</feature>
<feature type="transmembrane region" description="Helical" evidence="1">
    <location>
        <begin position="12"/>
        <end position="32"/>
    </location>
</feature>
<keyword evidence="1" id="KW-0472">Membrane</keyword>
<feature type="transmembrane region" description="Helical" evidence="1">
    <location>
        <begin position="106"/>
        <end position="125"/>
    </location>
</feature>
<organism evidence="2 3">
    <name type="scientific">Herpetosiphon gulosus</name>
    <dbReference type="NCBI Taxonomy" id="1973496"/>
    <lineage>
        <taxon>Bacteria</taxon>
        <taxon>Bacillati</taxon>
        <taxon>Chloroflexota</taxon>
        <taxon>Chloroflexia</taxon>
        <taxon>Herpetosiphonales</taxon>
        <taxon>Herpetosiphonaceae</taxon>
        <taxon>Herpetosiphon</taxon>
    </lineage>
</organism>
<evidence type="ECO:0000313" key="2">
    <source>
        <dbReference type="EMBL" id="GAA5528929.1"/>
    </source>
</evidence>
<sequence length="580" mass="64535">MQFTVKQLKFGTPIAPLILFGLGLLLYSTTLLPGLGGGDTAEFQRVGPTLEIAHSTGYPLYSMLTWLWSKLLPVGSIAWRVNLFSAVVAALSLTLLMQTACRLGLAQGWALACAGILGLSPTFWQQATQAEIYALAGLLQIGTIWLIVAWQQQRAPFWLLGLAAGLMLGHHRTSIFLLPWMLIAACWQQRPSLRQMLLAIGAGGLSFVAYFYIVWRTPAWQNGWSVLHEYLLGSAGGAWFDPQRALEQGWQRIFEVQMQLFGPQLTWLGWGLAGYGWWQAWQKQPALAVMLGGSYCSILGFCLAYFVDDLAAFGLSAYIAQALLIGFGLDALPWKRLGFGLAIGISGWLAWHTWPQINQQNTAQLEQLARQRLAEPLAAHSLVIGDGWSIESLRYLQAVEQQRLDLEFSFQADQQRIRDQLAQGRQVYALQAIPELGLQHRKVGDWWQIANIPQQFTHQTNIAWQNGIQLTGLELPSQAQGQLLIGLRWQTQAQLPSLIRFVHVLDQANRLVAQTDSPTNPSSQVWPIGQAQSDLLAVNLPPNLPAGQYLIIVGWYDQAGQRVVLNPQQDTYQLGKVLIN</sequence>
<feature type="transmembrane region" description="Helical" evidence="1">
    <location>
        <begin position="132"/>
        <end position="151"/>
    </location>
</feature>
<gene>
    <name evidence="2" type="ORF">Hgul01_02732</name>
</gene>
<name>A0ABP9X0I4_9CHLR</name>
<dbReference type="InterPro" id="IPR021280">
    <property type="entry name" value="TMEM260-like"/>
</dbReference>
<dbReference type="PANTHER" id="PTHR16214">
    <property type="entry name" value="TRANSMEMBRANE PROTEIN 260"/>
    <property type="match status" value="1"/>
</dbReference>